<dbReference type="AlphaFoldDB" id="A0AAW1RB36"/>
<feature type="signal peptide" evidence="1">
    <location>
        <begin position="1"/>
        <end position="23"/>
    </location>
</feature>
<feature type="domain" description="VWFD" evidence="2">
    <location>
        <begin position="141"/>
        <end position="245"/>
    </location>
</feature>
<protein>
    <recommendedName>
        <fullName evidence="2">VWFD domain-containing protein</fullName>
    </recommendedName>
</protein>
<evidence type="ECO:0000256" key="1">
    <source>
        <dbReference type="SAM" id="SignalP"/>
    </source>
</evidence>
<feature type="chain" id="PRO_5044024961" description="VWFD domain-containing protein" evidence="1">
    <location>
        <begin position="24"/>
        <end position="458"/>
    </location>
</feature>
<proteinExistence type="predicted"/>
<reference evidence="3 4" key="1">
    <citation type="journal article" date="2024" name="Nat. Commun.">
        <title>Phylogenomics reveals the evolutionary origins of lichenization in chlorophyte algae.</title>
        <authorList>
            <person name="Puginier C."/>
            <person name="Libourel C."/>
            <person name="Otte J."/>
            <person name="Skaloud P."/>
            <person name="Haon M."/>
            <person name="Grisel S."/>
            <person name="Petersen M."/>
            <person name="Berrin J.G."/>
            <person name="Delaux P.M."/>
            <person name="Dal Grande F."/>
            <person name="Keller J."/>
        </authorList>
    </citation>
    <scope>NUCLEOTIDE SEQUENCE [LARGE SCALE GENOMIC DNA]</scope>
    <source>
        <strain evidence="3 4">SAG 2145</strain>
    </source>
</reference>
<evidence type="ECO:0000313" key="4">
    <source>
        <dbReference type="Proteomes" id="UP001438707"/>
    </source>
</evidence>
<comment type="caution">
    <text evidence="3">The sequence shown here is derived from an EMBL/GenBank/DDBJ whole genome shotgun (WGS) entry which is preliminary data.</text>
</comment>
<keyword evidence="1" id="KW-0732">Signal</keyword>
<keyword evidence="4" id="KW-1185">Reference proteome</keyword>
<organism evidence="3 4">
    <name type="scientific">Apatococcus lobatus</name>
    <dbReference type="NCBI Taxonomy" id="904363"/>
    <lineage>
        <taxon>Eukaryota</taxon>
        <taxon>Viridiplantae</taxon>
        <taxon>Chlorophyta</taxon>
        <taxon>core chlorophytes</taxon>
        <taxon>Trebouxiophyceae</taxon>
        <taxon>Chlorellales</taxon>
        <taxon>Chlorellaceae</taxon>
        <taxon>Apatococcus</taxon>
    </lineage>
</organism>
<gene>
    <name evidence="3" type="ORF">WJX74_008320</name>
</gene>
<sequence length="458" mass="48914">MKLASHSATALLACVLLLGRAIAQVDPNCPAPTQEGLCSRAIATVALRAEAVGVQAAVVCTINPGLDVLTPALPLTISSNGAIVTSGVTPIIAIQPVPFVGTFTVTYPAEPALQCPGSGVLGIGATVVQCTIACDATNTGTASGEPHFVGFDGSRYDFQGTPNNFYSLLTDNEHSLNAQFVHRGQRLNEVTGQWFDLPTLEDKATWLGAVGLTFKDDTAQISRARAGQVTVEVNGQTLPLGTSQSTPSGMTVIYTKTTVEEGRLWVHPGPFELPIVTIVTDRYEFVVSVPPNHDRRLDLSSRVINAPDAKIAPAEGVLGQTLAVLYGCGPLDSAFDQSDMVEVWDPEEGDHLHHSAKLEEFLTHNFHVSGLFRHDAIRSNFEKQLEHASFKVKTFPMQGARHLYTLLVRLSQAYAAGRGESAEEASEAEQPKLSITRRALAEQDTAELPTISSGILGI</sequence>
<dbReference type="PANTHER" id="PTHR31656">
    <property type="entry name" value="ROOT CAP DOMAIN-CONTAINING PROTEIN"/>
    <property type="match status" value="1"/>
</dbReference>
<dbReference type="InterPro" id="IPR001846">
    <property type="entry name" value="VWF_type-D"/>
</dbReference>
<evidence type="ECO:0000259" key="2">
    <source>
        <dbReference type="Pfam" id="PF00094"/>
    </source>
</evidence>
<dbReference type="Proteomes" id="UP001438707">
    <property type="component" value="Unassembled WGS sequence"/>
</dbReference>
<evidence type="ECO:0000313" key="3">
    <source>
        <dbReference type="EMBL" id="KAK9830810.1"/>
    </source>
</evidence>
<dbReference type="EMBL" id="JALJOS010000015">
    <property type="protein sequence ID" value="KAK9830810.1"/>
    <property type="molecule type" value="Genomic_DNA"/>
</dbReference>
<name>A0AAW1RB36_9CHLO</name>
<accession>A0AAW1RB36</accession>
<dbReference type="Pfam" id="PF00094">
    <property type="entry name" value="VWD"/>
    <property type="match status" value="1"/>
</dbReference>